<organism evidence="3 4">
    <name type="scientific">Ramlibacter montanisoli</name>
    <dbReference type="NCBI Taxonomy" id="2732512"/>
    <lineage>
        <taxon>Bacteria</taxon>
        <taxon>Pseudomonadati</taxon>
        <taxon>Pseudomonadota</taxon>
        <taxon>Betaproteobacteria</taxon>
        <taxon>Burkholderiales</taxon>
        <taxon>Comamonadaceae</taxon>
        <taxon>Ramlibacter</taxon>
    </lineage>
</organism>
<evidence type="ECO:0000313" key="3">
    <source>
        <dbReference type="EMBL" id="NNU43675.1"/>
    </source>
</evidence>
<feature type="transmembrane region" description="Helical" evidence="1">
    <location>
        <begin position="193"/>
        <end position="209"/>
    </location>
</feature>
<feature type="transmembrane region" description="Helical" evidence="1">
    <location>
        <begin position="287"/>
        <end position="304"/>
    </location>
</feature>
<sequence>MKSALEHNLGTLAGDLRSPTLVSFLDLARWFAASLVFVAHLRNPLFLGYGQVPATDRTLGVQVWYFLTGWHAEAVTVFFVLSGLLVGGAGLARVQAGKFDPTGYALDRLTRLYLPFLPALLLGYAMDVVGSSLLHQVGFWDHSHPMIAQKVTAPPFASGLSPETLFGNILMVQHYLVAPAGSNQPLWTISGEFWFYAVFLLAVSAATLARTAGARLFAALLLVVAVGLLGAKFLVLLGLWCTGVAVALVPARRAGPPAIAAATLLLVLVAARLAQAQLDAFPLLREAKNYLVAISFAWLLVALRGRTYGWLERAAGLNAFLASFSFSLYLLHFPLMLFILALLHATGALPGIASGFNPTDPVGIAVYLLTIVLVYLFSWLFSLATERNTDAVRRLLKKRISVLAARPSAHY</sequence>
<protein>
    <submittedName>
        <fullName evidence="3">Acyltransferase</fullName>
    </submittedName>
</protein>
<dbReference type="AlphaFoldDB" id="A0A849KFF8"/>
<dbReference type="RefSeq" id="WP_171559320.1">
    <property type="nucleotide sequence ID" value="NZ_JABFCS010000001.1"/>
</dbReference>
<evidence type="ECO:0000259" key="2">
    <source>
        <dbReference type="Pfam" id="PF01757"/>
    </source>
</evidence>
<feature type="domain" description="Acyltransferase 3" evidence="2">
    <location>
        <begin position="23"/>
        <end position="382"/>
    </location>
</feature>
<name>A0A849KFF8_9BURK</name>
<reference evidence="3 4" key="2">
    <citation type="submission" date="2020-06" db="EMBL/GenBank/DDBJ databases">
        <title>Ramlibacter rhizophilus sp. nov., isolated from rhizosphere soil of national flower Mugunghwa from South Korea.</title>
        <authorList>
            <person name="Zheng-Fei Y."/>
            <person name="Huan T."/>
        </authorList>
    </citation>
    <scope>NUCLEOTIDE SEQUENCE [LARGE SCALE GENOMIC DNA]</scope>
    <source>
        <strain evidence="3 4">B156</strain>
    </source>
</reference>
<accession>A0A849KFF8</accession>
<comment type="caution">
    <text evidence="3">The sequence shown here is derived from an EMBL/GenBank/DDBJ whole genome shotgun (WGS) entry which is preliminary data.</text>
</comment>
<keyword evidence="1" id="KW-0472">Membrane</keyword>
<proteinExistence type="predicted"/>
<keyword evidence="4" id="KW-1185">Reference proteome</keyword>
<gene>
    <name evidence="3" type="ORF">HK415_11695</name>
</gene>
<evidence type="ECO:0000313" key="4">
    <source>
        <dbReference type="Proteomes" id="UP000552954"/>
    </source>
</evidence>
<feature type="transmembrane region" description="Helical" evidence="1">
    <location>
        <begin position="74"/>
        <end position="92"/>
    </location>
</feature>
<feature type="transmembrane region" description="Helical" evidence="1">
    <location>
        <begin position="112"/>
        <end position="134"/>
    </location>
</feature>
<dbReference type="Pfam" id="PF01757">
    <property type="entry name" value="Acyl_transf_3"/>
    <property type="match status" value="1"/>
</dbReference>
<feature type="transmembrane region" description="Helical" evidence="1">
    <location>
        <begin position="255"/>
        <end position="275"/>
    </location>
</feature>
<keyword evidence="3" id="KW-0012">Acyltransferase</keyword>
<feature type="transmembrane region" description="Helical" evidence="1">
    <location>
        <begin position="216"/>
        <end position="249"/>
    </location>
</feature>
<keyword evidence="1" id="KW-0812">Transmembrane</keyword>
<dbReference type="GO" id="GO:0016747">
    <property type="term" value="F:acyltransferase activity, transferring groups other than amino-acyl groups"/>
    <property type="evidence" value="ECO:0007669"/>
    <property type="project" value="InterPro"/>
</dbReference>
<dbReference type="Proteomes" id="UP000552954">
    <property type="component" value="Unassembled WGS sequence"/>
</dbReference>
<evidence type="ECO:0000256" key="1">
    <source>
        <dbReference type="SAM" id="Phobius"/>
    </source>
</evidence>
<feature type="transmembrane region" description="Helical" evidence="1">
    <location>
        <begin position="362"/>
        <end position="384"/>
    </location>
</feature>
<reference evidence="3 4" key="1">
    <citation type="submission" date="2020-05" db="EMBL/GenBank/DDBJ databases">
        <authorList>
            <person name="Khan S.A."/>
            <person name="Jeon C.O."/>
            <person name="Chun B.H."/>
        </authorList>
    </citation>
    <scope>NUCLEOTIDE SEQUENCE [LARGE SCALE GENOMIC DNA]</scope>
    <source>
        <strain evidence="3 4">B156</strain>
    </source>
</reference>
<dbReference type="InterPro" id="IPR002656">
    <property type="entry name" value="Acyl_transf_3_dom"/>
</dbReference>
<dbReference type="EMBL" id="JABFCS010000001">
    <property type="protein sequence ID" value="NNU43675.1"/>
    <property type="molecule type" value="Genomic_DNA"/>
</dbReference>
<keyword evidence="1" id="KW-1133">Transmembrane helix</keyword>
<keyword evidence="3" id="KW-0808">Transferase</keyword>